<organism evidence="2 3">
    <name type="scientific">Nitzschia inconspicua</name>
    <dbReference type="NCBI Taxonomy" id="303405"/>
    <lineage>
        <taxon>Eukaryota</taxon>
        <taxon>Sar</taxon>
        <taxon>Stramenopiles</taxon>
        <taxon>Ochrophyta</taxon>
        <taxon>Bacillariophyta</taxon>
        <taxon>Bacillariophyceae</taxon>
        <taxon>Bacillariophycidae</taxon>
        <taxon>Bacillariales</taxon>
        <taxon>Bacillariaceae</taxon>
        <taxon>Nitzschia</taxon>
    </lineage>
</organism>
<proteinExistence type="predicted"/>
<feature type="region of interest" description="Disordered" evidence="1">
    <location>
        <begin position="252"/>
        <end position="282"/>
    </location>
</feature>
<name>A0A9K3KL06_9STRA</name>
<protein>
    <recommendedName>
        <fullName evidence="4">DUF1664 domain-containing protein</fullName>
    </recommendedName>
</protein>
<reference evidence="2" key="2">
    <citation type="submission" date="2021-04" db="EMBL/GenBank/DDBJ databases">
        <authorList>
            <person name="Podell S."/>
        </authorList>
    </citation>
    <scope>NUCLEOTIDE SEQUENCE</scope>
    <source>
        <strain evidence="2">Hildebrandi</strain>
    </source>
</reference>
<dbReference type="AlphaFoldDB" id="A0A9K3KL06"/>
<evidence type="ECO:0000256" key="1">
    <source>
        <dbReference type="SAM" id="MobiDB-lite"/>
    </source>
</evidence>
<evidence type="ECO:0000313" key="2">
    <source>
        <dbReference type="EMBL" id="KAG7345652.1"/>
    </source>
</evidence>
<accession>A0A9K3KL06</accession>
<gene>
    <name evidence="2" type="ORF">IV203_033183</name>
</gene>
<reference evidence="2" key="1">
    <citation type="journal article" date="2021" name="Sci. Rep.">
        <title>Diploid genomic architecture of Nitzschia inconspicua, an elite biomass production diatom.</title>
        <authorList>
            <person name="Oliver A."/>
            <person name="Podell S."/>
            <person name="Pinowska A."/>
            <person name="Traller J.C."/>
            <person name="Smith S.R."/>
            <person name="McClure R."/>
            <person name="Beliaev A."/>
            <person name="Bohutskyi P."/>
            <person name="Hill E.A."/>
            <person name="Rabines A."/>
            <person name="Zheng H."/>
            <person name="Allen L.Z."/>
            <person name="Kuo A."/>
            <person name="Grigoriev I.V."/>
            <person name="Allen A.E."/>
            <person name="Hazlebeck D."/>
            <person name="Allen E.E."/>
        </authorList>
    </citation>
    <scope>NUCLEOTIDE SEQUENCE</scope>
    <source>
        <strain evidence="2">Hildebrandi</strain>
    </source>
</reference>
<comment type="caution">
    <text evidence="2">The sequence shown here is derived from an EMBL/GenBank/DDBJ whole genome shotgun (WGS) entry which is preliminary data.</text>
</comment>
<dbReference type="OrthoDB" id="41222at2759"/>
<dbReference type="EMBL" id="JAGRRH010000022">
    <property type="protein sequence ID" value="KAG7345652.1"/>
    <property type="molecule type" value="Genomic_DNA"/>
</dbReference>
<sequence length="316" mass="33816">MSGAAAAKGPLAFLLRSQTGQWFTITLGAIYAFPEQAKALVFPALKEASQWSDLAKQLSQGVGAVDDKTALKSVASASAAPTPIIIHTGSSSSEKGGYVATIATYAIGAGACWVGFVVLTNALPEAVKEVMPVTRKFFSKTSHVLAEGIIQVKKVMEEKIAALSKKQDTMDAKLDDTHASVLSVQKDLVDTRGDISKLGDSMVRQEETLMSSKRLQSYTSKGVTLLVRCVASMLPTNDRSVNELAQYIKDGEEMGKREQEQRRLSELRGPGSILSPPPEPKTNYMIRESECDSSLHSLEDVNTILGIGPGGLLTAI</sequence>
<feature type="compositionally biased region" description="Basic and acidic residues" evidence="1">
    <location>
        <begin position="252"/>
        <end position="266"/>
    </location>
</feature>
<evidence type="ECO:0000313" key="3">
    <source>
        <dbReference type="Proteomes" id="UP000693970"/>
    </source>
</evidence>
<evidence type="ECO:0008006" key="4">
    <source>
        <dbReference type="Google" id="ProtNLM"/>
    </source>
</evidence>
<keyword evidence="3" id="KW-1185">Reference proteome</keyword>
<dbReference type="Proteomes" id="UP000693970">
    <property type="component" value="Unassembled WGS sequence"/>
</dbReference>